<evidence type="ECO:0000313" key="3">
    <source>
        <dbReference type="Proteomes" id="UP000551758"/>
    </source>
</evidence>
<gene>
    <name evidence="2" type="ORF">HPG69_012084</name>
</gene>
<accession>A0A7J7EJ00</accession>
<protein>
    <submittedName>
        <fullName evidence="2">Uncharacterized protein</fullName>
    </submittedName>
</protein>
<feature type="region of interest" description="Disordered" evidence="1">
    <location>
        <begin position="1"/>
        <end position="67"/>
    </location>
</feature>
<dbReference type="Proteomes" id="UP000551758">
    <property type="component" value="Unassembled WGS sequence"/>
</dbReference>
<reference evidence="2 3" key="1">
    <citation type="journal article" date="2020" name="Mol. Biol. Evol.">
        <title>Interspecific Gene Flow and the Evolution of Specialization in Black and White Rhinoceros.</title>
        <authorList>
            <person name="Moodley Y."/>
            <person name="Westbury M.V."/>
            <person name="Russo I.M."/>
            <person name="Gopalakrishnan S."/>
            <person name="Rakotoarivelo A."/>
            <person name="Olsen R.A."/>
            <person name="Prost S."/>
            <person name="Tunstall T."/>
            <person name="Ryder O.A."/>
            <person name="Dalen L."/>
            <person name="Bruford M.W."/>
        </authorList>
    </citation>
    <scope>NUCLEOTIDE SEQUENCE [LARGE SCALE GENOMIC DNA]</scope>
    <source>
        <strain evidence="2">SBR-YM</strain>
        <tissue evidence="2">Skin</tissue>
    </source>
</reference>
<name>A0A7J7EJ00_DICBM</name>
<proteinExistence type="predicted"/>
<organism evidence="2 3">
    <name type="scientific">Diceros bicornis minor</name>
    <name type="common">South-central black rhinoceros</name>
    <dbReference type="NCBI Taxonomy" id="77932"/>
    <lineage>
        <taxon>Eukaryota</taxon>
        <taxon>Metazoa</taxon>
        <taxon>Chordata</taxon>
        <taxon>Craniata</taxon>
        <taxon>Vertebrata</taxon>
        <taxon>Euteleostomi</taxon>
        <taxon>Mammalia</taxon>
        <taxon>Eutheria</taxon>
        <taxon>Laurasiatheria</taxon>
        <taxon>Perissodactyla</taxon>
        <taxon>Rhinocerotidae</taxon>
        <taxon>Diceros</taxon>
    </lineage>
</organism>
<keyword evidence="3" id="KW-1185">Reference proteome</keyword>
<feature type="compositionally biased region" description="Basic and acidic residues" evidence="1">
    <location>
        <begin position="1"/>
        <end position="14"/>
    </location>
</feature>
<comment type="caution">
    <text evidence="2">The sequence shown here is derived from an EMBL/GenBank/DDBJ whole genome shotgun (WGS) entry which is preliminary data.</text>
</comment>
<evidence type="ECO:0000256" key="1">
    <source>
        <dbReference type="SAM" id="MobiDB-lite"/>
    </source>
</evidence>
<dbReference type="AlphaFoldDB" id="A0A7J7EJ00"/>
<evidence type="ECO:0000313" key="2">
    <source>
        <dbReference type="EMBL" id="KAF5915396.1"/>
    </source>
</evidence>
<sequence>MRQTDGRREPERSGRRQTAREQQSAAPAPRGRQRGPPPGPEGSSRPPTAPPARDPAHRGIGAAAPSV</sequence>
<dbReference type="EMBL" id="JACDTQ010002866">
    <property type="protein sequence ID" value="KAF5915396.1"/>
    <property type="molecule type" value="Genomic_DNA"/>
</dbReference>